<dbReference type="EMBL" id="BGZK01000107">
    <property type="protein sequence ID" value="GBP19393.1"/>
    <property type="molecule type" value="Genomic_DNA"/>
</dbReference>
<proteinExistence type="predicted"/>
<evidence type="ECO:0000313" key="2">
    <source>
        <dbReference type="Proteomes" id="UP000299102"/>
    </source>
</evidence>
<keyword evidence="2" id="KW-1185">Reference proteome</keyword>
<evidence type="ECO:0000313" key="1">
    <source>
        <dbReference type="EMBL" id="GBP19393.1"/>
    </source>
</evidence>
<protein>
    <submittedName>
        <fullName evidence="1">Uncharacterized protein</fullName>
    </submittedName>
</protein>
<accession>A0A4C1TZ88</accession>
<comment type="caution">
    <text evidence="1">The sequence shown here is derived from an EMBL/GenBank/DDBJ whole genome shotgun (WGS) entry which is preliminary data.</text>
</comment>
<dbReference type="AlphaFoldDB" id="A0A4C1TZ88"/>
<name>A0A4C1TZ88_EUMVA</name>
<gene>
    <name evidence="1" type="ORF">EVAR_12435_1</name>
</gene>
<reference evidence="1 2" key="1">
    <citation type="journal article" date="2019" name="Commun. Biol.">
        <title>The bagworm genome reveals a unique fibroin gene that provides high tensile strength.</title>
        <authorList>
            <person name="Kono N."/>
            <person name="Nakamura H."/>
            <person name="Ohtoshi R."/>
            <person name="Tomita M."/>
            <person name="Numata K."/>
            <person name="Arakawa K."/>
        </authorList>
    </citation>
    <scope>NUCLEOTIDE SEQUENCE [LARGE SCALE GENOMIC DNA]</scope>
</reference>
<sequence length="76" mass="8857">MGKGYLMEGGVGHRNSDSLDEMQQQKRLLDGCILLRRYTRKWPHPHAGVEMTSFPSRRDLLFRTPTRHPEATHQNI</sequence>
<dbReference type="Proteomes" id="UP000299102">
    <property type="component" value="Unassembled WGS sequence"/>
</dbReference>
<organism evidence="1 2">
    <name type="scientific">Eumeta variegata</name>
    <name type="common">Bagworm moth</name>
    <name type="synonym">Eumeta japonica</name>
    <dbReference type="NCBI Taxonomy" id="151549"/>
    <lineage>
        <taxon>Eukaryota</taxon>
        <taxon>Metazoa</taxon>
        <taxon>Ecdysozoa</taxon>
        <taxon>Arthropoda</taxon>
        <taxon>Hexapoda</taxon>
        <taxon>Insecta</taxon>
        <taxon>Pterygota</taxon>
        <taxon>Neoptera</taxon>
        <taxon>Endopterygota</taxon>
        <taxon>Lepidoptera</taxon>
        <taxon>Glossata</taxon>
        <taxon>Ditrysia</taxon>
        <taxon>Tineoidea</taxon>
        <taxon>Psychidae</taxon>
        <taxon>Oiketicinae</taxon>
        <taxon>Eumeta</taxon>
    </lineage>
</organism>